<proteinExistence type="predicted"/>
<evidence type="ECO:0000313" key="2">
    <source>
        <dbReference type="Proteomes" id="UP001190700"/>
    </source>
</evidence>
<dbReference type="AlphaFoldDB" id="A0AAE0KXM0"/>
<gene>
    <name evidence="1" type="ORF">CYMTET_26755</name>
</gene>
<comment type="caution">
    <text evidence="1">The sequence shown here is derived from an EMBL/GenBank/DDBJ whole genome shotgun (WGS) entry which is preliminary data.</text>
</comment>
<organism evidence="1 2">
    <name type="scientific">Cymbomonas tetramitiformis</name>
    <dbReference type="NCBI Taxonomy" id="36881"/>
    <lineage>
        <taxon>Eukaryota</taxon>
        <taxon>Viridiplantae</taxon>
        <taxon>Chlorophyta</taxon>
        <taxon>Pyramimonadophyceae</taxon>
        <taxon>Pyramimonadales</taxon>
        <taxon>Pyramimonadaceae</taxon>
        <taxon>Cymbomonas</taxon>
    </lineage>
</organism>
<reference evidence="1 2" key="1">
    <citation type="journal article" date="2015" name="Genome Biol. Evol.">
        <title>Comparative Genomics of a Bacterivorous Green Alga Reveals Evolutionary Causalities and Consequences of Phago-Mixotrophic Mode of Nutrition.</title>
        <authorList>
            <person name="Burns J.A."/>
            <person name="Paasch A."/>
            <person name="Narechania A."/>
            <person name="Kim E."/>
        </authorList>
    </citation>
    <scope>NUCLEOTIDE SEQUENCE [LARGE SCALE GENOMIC DNA]</scope>
    <source>
        <strain evidence="1 2">PLY_AMNH</strain>
    </source>
</reference>
<accession>A0AAE0KXM0</accession>
<name>A0AAE0KXM0_9CHLO</name>
<keyword evidence="2" id="KW-1185">Reference proteome</keyword>
<sequence>MSAVQTTSPGTQTFSVAESGKAQLDCSSLGLNQGLQFDGAGDYSIASQFKPNIVVSRLMKAPAAFVLKEFGQGGIGATTAVLAAGDPSTKLADTVALGMVRKNGDQVIDTITALEWTPKKTSVT</sequence>
<dbReference type="EMBL" id="LGRX02014500">
    <property type="protein sequence ID" value="KAK3264511.1"/>
    <property type="molecule type" value="Genomic_DNA"/>
</dbReference>
<evidence type="ECO:0000313" key="1">
    <source>
        <dbReference type="EMBL" id="KAK3264511.1"/>
    </source>
</evidence>
<dbReference type="Proteomes" id="UP001190700">
    <property type="component" value="Unassembled WGS sequence"/>
</dbReference>
<protein>
    <submittedName>
        <fullName evidence="1">Uncharacterized protein</fullName>
    </submittedName>
</protein>